<dbReference type="GO" id="GO:0006508">
    <property type="term" value="P:proteolysis"/>
    <property type="evidence" value="ECO:0007669"/>
    <property type="project" value="UniProtKB-KW"/>
</dbReference>
<dbReference type="PROSITE" id="PS00137">
    <property type="entry name" value="SUBTILASE_HIS"/>
    <property type="match status" value="1"/>
</dbReference>
<dbReference type="Gene3D" id="3.40.50.200">
    <property type="entry name" value="Peptidase S8/S53 domain"/>
    <property type="match status" value="2"/>
</dbReference>
<comment type="similarity">
    <text evidence="1 7 8">Belongs to the peptidase S8 family.</text>
</comment>
<dbReference type="EMBL" id="KB706951">
    <property type="protein sequence ID" value="EMR65031.1"/>
    <property type="molecule type" value="Genomic_DNA"/>
</dbReference>
<dbReference type="InterPro" id="IPR015500">
    <property type="entry name" value="Peptidase_S8_subtilisin-rel"/>
</dbReference>
<dbReference type="CDD" id="cd07489">
    <property type="entry name" value="Peptidases_S8_5"/>
    <property type="match status" value="1"/>
</dbReference>
<dbReference type="InterPro" id="IPR036852">
    <property type="entry name" value="Peptidase_S8/S53_dom_sf"/>
</dbReference>
<dbReference type="GO" id="GO:0004252">
    <property type="term" value="F:serine-type endopeptidase activity"/>
    <property type="evidence" value="ECO:0007669"/>
    <property type="project" value="UniProtKB-UniRule"/>
</dbReference>
<evidence type="ECO:0000256" key="9">
    <source>
        <dbReference type="SAM" id="SignalP"/>
    </source>
</evidence>
<dbReference type="HOGENOM" id="CLU_003559_3_1_1"/>
<dbReference type="InterPro" id="IPR023828">
    <property type="entry name" value="Peptidase_S8_Ser-AS"/>
</dbReference>
<dbReference type="SUPFAM" id="SSF52743">
    <property type="entry name" value="Subtilisin-like"/>
    <property type="match status" value="1"/>
</dbReference>
<keyword evidence="3 9" id="KW-0732">Signal</keyword>
<feature type="active site" description="Charge relay system" evidence="6 7">
    <location>
        <position position="265"/>
    </location>
</feature>
<evidence type="ECO:0000256" key="1">
    <source>
        <dbReference type="ARBA" id="ARBA00011073"/>
    </source>
</evidence>
<dbReference type="PROSITE" id="PS00136">
    <property type="entry name" value="SUBTILASE_ASP"/>
    <property type="match status" value="1"/>
</dbReference>
<name>M7T5D5_EUTLA</name>
<reference evidence="13" key="1">
    <citation type="journal article" date="2013" name="Genome Announc.">
        <title>Draft genome sequence of the grapevine dieback fungus Eutypa lata UCR-EL1.</title>
        <authorList>
            <person name="Blanco-Ulate B."/>
            <person name="Rolshausen P.E."/>
            <person name="Cantu D."/>
        </authorList>
    </citation>
    <scope>NUCLEOTIDE SEQUENCE [LARGE SCALE GENOMIC DNA]</scope>
    <source>
        <strain evidence="13">UCR-EL1</strain>
    </source>
</reference>
<dbReference type="Pfam" id="PF06280">
    <property type="entry name" value="fn3_5"/>
    <property type="match status" value="1"/>
</dbReference>
<keyword evidence="4 7" id="KW-0378">Hydrolase</keyword>
<protein>
    <submittedName>
        <fullName evidence="12">Putative serin endopeptidase protein</fullName>
    </submittedName>
</protein>
<feature type="domain" description="C5a peptidase/Subtilisin-like protease SBT2-like Fn3-like" evidence="11">
    <location>
        <begin position="679"/>
        <end position="797"/>
    </location>
</feature>
<evidence type="ECO:0000256" key="6">
    <source>
        <dbReference type="PIRSR" id="PIRSR615500-1"/>
    </source>
</evidence>
<evidence type="ECO:0000256" key="2">
    <source>
        <dbReference type="ARBA" id="ARBA00022670"/>
    </source>
</evidence>
<dbReference type="Pfam" id="PF00082">
    <property type="entry name" value="Peptidase_S8"/>
    <property type="match status" value="1"/>
</dbReference>
<keyword evidence="2 7" id="KW-0645">Protease</keyword>
<dbReference type="STRING" id="1287681.M7T5D5"/>
<sequence length="959" mass="101425">MRILQAIIVHGALLGITVNALGTPPVKSRADDGATPVVSVLDSTQAAEELSDFIPGAYIIELDDDVTDDGDVDAASFYRTLADEDGIEVEHRMDLSSRLFKGASFQVRDATTAKKRDSNKHEQTTQFLAQIKAKPRVKNAWPVRIVKLKEPRVSNGRRANFPLMATSSLAKREEGNNTTADAEDTFSPHIATQVDQLRAEGITGKGVRIAIVDSGVDWKHPALGGCFGTAAGCVVEAGYDFTGDDFLPPGAPAPDDDPYDDCVGHGTHIAGIIAAQLEGNEYGFTGAAPGAKLAAYRAWGCRATSTTEILIQAFVRAWEDGADVISCSDGDSSGWADDAWGLVASRIVEAGVPVVISEGNDGGSGLFLPSTPATGRGVTGVGASINTHYPVLFSAATYSVSGGDDEAATEEFGFLQGSPQFSREVTLPLWAAGNDTTSTSDACSPLPDDTPDLSSRIVLLRVPSNQNCYPNDQGANIAAKGGKYLMYYAQDNLTLDEQFVYSDGIEGVAMVAPYQGAAWVDRLLNRGETVTVSIPNPNNTATRLEELENTFSGGYMADFSSWGPTWELAATPQLAAPGANILSTYLLNQGGYRVMSGTSMSCPLVAAIYALIAEARGGGPIDPPLFQRLLSSTSKPEAWFDREAAHDDIIAPVPQQGAGIVQAWDAAHASVVLSDVDSISFNDSDHFVGEHTFSVENTGAEDVVLKVGHTPAATMYTFIPDADVLRAASFPNPIVEGEAEIVFSSETITIPAGASANVTLMGNPPTGLNATLLPVYSGYITLTSSTTTTKALRLPYLGVAGSLKSIPVLQPDRVYLADYNLAVEANRTYTLPQPDPDAPPRDDQSAQPNVMVGLTVGTRTLRVDVVGLGVSSSNINNGTTAGSVVGGIETLGSLPGYPLPFAPRDEKRAYFKGFLADGTTLPAGPYKLLVSALRVFGDAESEKDWDVLETVPFNVEYEK</sequence>
<dbReference type="AlphaFoldDB" id="M7T5D5"/>
<evidence type="ECO:0000256" key="3">
    <source>
        <dbReference type="ARBA" id="ARBA00022729"/>
    </source>
</evidence>
<proteinExistence type="inferred from homology"/>
<dbReference type="InterPro" id="IPR010435">
    <property type="entry name" value="C5a/SBT2-like_Fn3"/>
</dbReference>
<dbReference type="OMA" id="FNHPALG"/>
<feature type="domain" description="Peptidase S8/S53" evidence="10">
    <location>
        <begin position="204"/>
        <end position="634"/>
    </location>
</feature>
<dbReference type="KEGG" id="ela:UCREL1_8028"/>
<dbReference type="GO" id="GO:0016020">
    <property type="term" value="C:membrane"/>
    <property type="evidence" value="ECO:0007669"/>
    <property type="project" value="InterPro"/>
</dbReference>
<dbReference type="PANTHER" id="PTHR43806">
    <property type="entry name" value="PEPTIDASE S8"/>
    <property type="match status" value="1"/>
</dbReference>
<dbReference type="PROSITE" id="PS00138">
    <property type="entry name" value="SUBTILASE_SER"/>
    <property type="match status" value="1"/>
</dbReference>
<dbReference type="InterPro" id="IPR023827">
    <property type="entry name" value="Peptidase_S8_Asp-AS"/>
</dbReference>
<dbReference type="InterPro" id="IPR034187">
    <property type="entry name" value="Peptidases_S8_5"/>
</dbReference>
<accession>M7T5D5</accession>
<evidence type="ECO:0000259" key="11">
    <source>
        <dbReference type="Pfam" id="PF06280"/>
    </source>
</evidence>
<keyword evidence="13" id="KW-1185">Reference proteome</keyword>
<feature type="active site" description="Charge relay system" evidence="6 7">
    <location>
        <position position="213"/>
    </location>
</feature>
<dbReference type="InterPro" id="IPR022398">
    <property type="entry name" value="Peptidase_S8_His-AS"/>
</dbReference>
<dbReference type="InterPro" id="IPR000209">
    <property type="entry name" value="Peptidase_S8/S53_dom"/>
</dbReference>
<evidence type="ECO:0000313" key="12">
    <source>
        <dbReference type="EMBL" id="EMR65031.1"/>
    </source>
</evidence>
<evidence type="ECO:0000256" key="5">
    <source>
        <dbReference type="ARBA" id="ARBA00022825"/>
    </source>
</evidence>
<evidence type="ECO:0000259" key="10">
    <source>
        <dbReference type="Pfam" id="PF00082"/>
    </source>
</evidence>
<keyword evidence="5 7" id="KW-0720">Serine protease</keyword>
<dbReference type="OrthoDB" id="10256524at2759"/>
<dbReference type="eggNOG" id="KOG4266">
    <property type="taxonomic scope" value="Eukaryota"/>
</dbReference>
<dbReference type="Proteomes" id="UP000012174">
    <property type="component" value="Unassembled WGS sequence"/>
</dbReference>
<dbReference type="CDD" id="cd02124">
    <property type="entry name" value="PA_PoS1_like"/>
    <property type="match status" value="1"/>
</dbReference>
<feature type="signal peptide" evidence="9">
    <location>
        <begin position="1"/>
        <end position="22"/>
    </location>
</feature>
<feature type="chain" id="PRO_5004085548" evidence="9">
    <location>
        <begin position="23"/>
        <end position="959"/>
    </location>
</feature>
<feature type="active site" description="Charge relay system" evidence="6 7">
    <location>
        <position position="599"/>
    </location>
</feature>
<evidence type="ECO:0000313" key="13">
    <source>
        <dbReference type="Proteomes" id="UP000012174"/>
    </source>
</evidence>
<dbReference type="InterPro" id="IPR050131">
    <property type="entry name" value="Peptidase_S8_subtilisin-like"/>
</dbReference>
<gene>
    <name evidence="12" type="ORF">UCREL1_8028</name>
</gene>
<dbReference type="PROSITE" id="PS51892">
    <property type="entry name" value="SUBTILASE"/>
    <property type="match status" value="1"/>
</dbReference>
<evidence type="ECO:0000256" key="4">
    <source>
        <dbReference type="ARBA" id="ARBA00022801"/>
    </source>
</evidence>
<evidence type="ECO:0000256" key="7">
    <source>
        <dbReference type="PROSITE-ProRule" id="PRU01240"/>
    </source>
</evidence>
<evidence type="ECO:0000256" key="8">
    <source>
        <dbReference type="RuleBase" id="RU003355"/>
    </source>
</evidence>
<organism evidence="12 13">
    <name type="scientific">Eutypa lata (strain UCR-EL1)</name>
    <name type="common">Grapevine dieback disease fungus</name>
    <name type="synonym">Eutypa armeniacae</name>
    <dbReference type="NCBI Taxonomy" id="1287681"/>
    <lineage>
        <taxon>Eukaryota</taxon>
        <taxon>Fungi</taxon>
        <taxon>Dikarya</taxon>
        <taxon>Ascomycota</taxon>
        <taxon>Pezizomycotina</taxon>
        <taxon>Sordariomycetes</taxon>
        <taxon>Xylariomycetidae</taxon>
        <taxon>Xylariales</taxon>
        <taxon>Diatrypaceae</taxon>
        <taxon>Eutypa</taxon>
    </lineage>
</organism>
<dbReference type="PRINTS" id="PR00723">
    <property type="entry name" value="SUBTILISIN"/>
</dbReference>
<dbReference type="PANTHER" id="PTHR43806:SF66">
    <property type="entry name" value="SERIN ENDOPEPTIDASE"/>
    <property type="match status" value="1"/>
</dbReference>